<name>A0A8H7PSL7_MORIS</name>
<gene>
    <name evidence="9" type="ORF">INT43_001874</name>
</gene>
<evidence type="ECO:0000313" key="10">
    <source>
        <dbReference type="Proteomes" id="UP000654370"/>
    </source>
</evidence>
<dbReference type="SUPFAM" id="SSF53756">
    <property type="entry name" value="UDP-Glycosyltransferase/glycogen phosphorylase"/>
    <property type="match status" value="1"/>
</dbReference>
<proteinExistence type="inferred from homology"/>
<dbReference type="Proteomes" id="UP000654370">
    <property type="component" value="Unassembled WGS sequence"/>
</dbReference>
<dbReference type="GO" id="GO:0016757">
    <property type="term" value="F:glycosyltransferase activity"/>
    <property type="evidence" value="ECO:0007669"/>
    <property type="project" value="UniProtKB-KW"/>
</dbReference>
<evidence type="ECO:0000256" key="6">
    <source>
        <dbReference type="ARBA" id="ARBA00023277"/>
    </source>
</evidence>
<accession>A0A8H7PSL7</accession>
<evidence type="ECO:0000256" key="2">
    <source>
        <dbReference type="ARBA" id="ARBA00011738"/>
    </source>
</evidence>
<protein>
    <recommendedName>
        <fullName evidence="11">Trehalose synthase</fullName>
    </recommendedName>
</protein>
<comment type="subunit">
    <text evidence="2">Homodimer.</text>
</comment>
<dbReference type="AlphaFoldDB" id="A0A8H7PSL7"/>
<organism evidence="9 10">
    <name type="scientific">Mortierella isabellina</name>
    <name type="common">Filamentous fungus</name>
    <name type="synonym">Umbelopsis isabellina</name>
    <dbReference type="NCBI Taxonomy" id="91625"/>
    <lineage>
        <taxon>Eukaryota</taxon>
        <taxon>Fungi</taxon>
        <taxon>Fungi incertae sedis</taxon>
        <taxon>Mucoromycota</taxon>
        <taxon>Mucoromycotina</taxon>
        <taxon>Umbelopsidomycetes</taxon>
        <taxon>Umbelopsidales</taxon>
        <taxon>Umbelopsidaceae</taxon>
        <taxon>Umbelopsis</taxon>
    </lineage>
</organism>
<comment type="caution">
    <text evidence="9">The sequence shown here is derived from an EMBL/GenBank/DDBJ whole genome shotgun (WGS) entry which is preliminary data.</text>
</comment>
<dbReference type="PANTHER" id="PTHR47779">
    <property type="entry name" value="SYNTHASE (CCG-9), PUTATIVE (AFU_ORTHOLOGUE AFUA_3G12100)-RELATED"/>
    <property type="match status" value="1"/>
</dbReference>
<evidence type="ECO:0000256" key="4">
    <source>
        <dbReference type="ARBA" id="ARBA00022676"/>
    </source>
</evidence>
<dbReference type="InterPro" id="IPR052078">
    <property type="entry name" value="Trehalose_Metab_GTase"/>
</dbReference>
<evidence type="ECO:0008006" key="11">
    <source>
        <dbReference type="Google" id="ProtNLM"/>
    </source>
</evidence>
<evidence type="ECO:0000256" key="1">
    <source>
        <dbReference type="ARBA" id="ARBA00009481"/>
    </source>
</evidence>
<keyword evidence="3" id="KW-0313">Glucose metabolism</keyword>
<keyword evidence="4" id="KW-0328">Glycosyltransferase</keyword>
<dbReference type="OrthoDB" id="937291at2759"/>
<dbReference type="InterPro" id="IPR001296">
    <property type="entry name" value="Glyco_trans_1"/>
</dbReference>
<dbReference type="PANTHER" id="PTHR47779:SF1">
    <property type="entry name" value="SYNTHASE (CCG-9), PUTATIVE (AFU_ORTHOLOGUE AFUA_3G12100)-RELATED"/>
    <property type="match status" value="1"/>
</dbReference>
<reference evidence="9" key="1">
    <citation type="submission" date="2020-12" db="EMBL/GenBank/DDBJ databases">
        <title>Metabolic potential, ecology and presence of endohyphal bacteria is reflected in genomic diversity of Mucoromycotina.</title>
        <authorList>
            <person name="Muszewska A."/>
            <person name="Okrasinska A."/>
            <person name="Steczkiewicz K."/>
            <person name="Drgas O."/>
            <person name="Orlowska M."/>
            <person name="Perlinska-Lenart U."/>
            <person name="Aleksandrzak-Piekarczyk T."/>
            <person name="Szatraj K."/>
            <person name="Zielenkiewicz U."/>
            <person name="Pilsyk S."/>
            <person name="Malc E."/>
            <person name="Mieczkowski P."/>
            <person name="Kruszewska J.S."/>
            <person name="Biernat P."/>
            <person name="Pawlowska J."/>
        </authorList>
    </citation>
    <scope>NUCLEOTIDE SEQUENCE</scope>
    <source>
        <strain evidence="9">WA0000067209</strain>
    </source>
</reference>
<dbReference type="Pfam" id="PF21269">
    <property type="entry name" value="TreT_GT1"/>
    <property type="match status" value="1"/>
</dbReference>
<sequence length="738" mass="83981">MPPNPEVPLHTNRRFSITALPQGIYLGLDISHDIPSHTFHYAISVHDGSYSTDYYTDKIVVDLTMGHAHGVKDAENKLIAVLANFAQANHYKVQSVGVSLQVNDEDSRDLLFHPPSITSKLWFELDAIPFIMETRGRDLDERASAAVRKSVIWLSPQYPGNIPRISVGFRHVVEGQSYYISDLLRTLGSSLFRITIARGDVIIEKNHQIDLNDQIHMVDLENYQSTVCDETWRVVTEIAEEVKGRNLRLSFFNSTPQGGGVALMRHALIRYLRLLGIDVSWYVARPKPEIFDITKRKFHNVLQGVADPKVRLNDAEKQAFIDWSDENVQRFWGDQSGPLQNSDVIIIDDPQVAGIIPHIKRLAPKSTRIIFRSHIEIRADLIRDDPTGPQAETWNFLWKFIKHADLFISHPVNNFIPDEVPRRNVVLLPACTDPLDGLNKEIKSYNLTYYRSVFNRVCMDQGANEVDWRRPYIVQVARFDPSKGVYYNRVMKKENIILTDFVGIPDVLESYRLLRAKMDSDERFMDEDIPQLVICGHGSIDDPDGTLIYEMTHKTMATEAYEQIASDIIVARIPPSDQLLNIILRGAYVALQLSHREGFEVKVTEALAKGVPVIAYIAGGIPLQILDNTTGYLVPISDVQGVADKLFGLFEDPDQRETMSKNAVKYLTEEYFTVWNAIAWLFMCNEISRNKEESEGLIGEDATRNRNGGLGDGKWLRDFWQAKYQYKGKKHAKDVDIA</sequence>
<evidence type="ECO:0000256" key="5">
    <source>
        <dbReference type="ARBA" id="ARBA00022679"/>
    </source>
</evidence>
<dbReference type="Gene3D" id="3.40.50.2000">
    <property type="entry name" value="Glycogen Phosphorylase B"/>
    <property type="match status" value="2"/>
</dbReference>
<feature type="domain" description="Glycosyl transferase family 1" evidence="7">
    <location>
        <begin position="504"/>
        <end position="664"/>
    </location>
</feature>
<evidence type="ECO:0000259" key="8">
    <source>
        <dbReference type="Pfam" id="PF21269"/>
    </source>
</evidence>
<dbReference type="Pfam" id="PF00534">
    <property type="entry name" value="Glycos_transf_1"/>
    <property type="match status" value="1"/>
</dbReference>
<keyword evidence="5" id="KW-0808">Transferase</keyword>
<keyword evidence="10" id="KW-1185">Reference proteome</keyword>
<comment type="similarity">
    <text evidence="1">Belongs to the glycosyltransferase group 1 family. Glycosyltransferase 4 subfamily.</text>
</comment>
<dbReference type="GO" id="GO:0006006">
    <property type="term" value="P:glucose metabolic process"/>
    <property type="evidence" value="ECO:0007669"/>
    <property type="project" value="UniProtKB-KW"/>
</dbReference>
<evidence type="ECO:0000259" key="7">
    <source>
        <dbReference type="Pfam" id="PF00534"/>
    </source>
</evidence>
<dbReference type="EMBL" id="JAEPQZ010000007">
    <property type="protein sequence ID" value="KAG2179025.1"/>
    <property type="molecule type" value="Genomic_DNA"/>
</dbReference>
<evidence type="ECO:0000313" key="9">
    <source>
        <dbReference type="EMBL" id="KAG2179025.1"/>
    </source>
</evidence>
<feature type="domain" description="Trehalose synthase N-terminal" evidence="8">
    <location>
        <begin position="252"/>
        <end position="411"/>
    </location>
</feature>
<dbReference type="InterPro" id="IPR049438">
    <property type="entry name" value="TreT_GT1"/>
</dbReference>
<keyword evidence="6" id="KW-0119">Carbohydrate metabolism</keyword>
<evidence type="ECO:0000256" key="3">
    <source>
        <dbReference type="ARBA" id="ARBA00022526"/>
    </source>
</evidence>